<keyword evidence="2" id="KW-0378">Hydrolase</keyword>
<dbReference type="EMBL" id="JAHCQH010000015">
    <property type="protein sequence ID" value="MBS9477611.1"/>
    <property type="molecule type" value="Genomic_DNA"/>
</dbReference>
<reference evidence="2" key="1">
    <citation type="submission" date="2021-05" db="EMBL/GenBank/DDBJ databases">
        <authorList>
            <person name="Sun Q."/>
            <person name="Inoue M."/>
        </authorList>
    </citation>
    <scope>NUCLEOTIDE SEQUENCE</scope>
    <source>
        <strain evidence="2">VKM B-3255</strain>
    </source>
</reference>
<dbReference type="SUPFAM" id="SSF53474">
    <property type="entry name" value="alpha/beta-Hydrolases"/>
    <property type="match status" value="1"/>
</dbReference>
<evidence type="ECO:0000313" key="3">
    <source>
        <dbReference type="Proteomes" id="UP001166585"/>
    </source>
</evidence>
<proteinExistence type="predicted"/>
<dbReference type="InterPro" id="IPR022742">
    <property type="entry name" value="Hydrolase_4"/>
</dbReference>
<gene>
    <name evidence="2" type="ORF">KIP89_10870</name>
</gene>
<protein>
    <submittedName>
        <fullName evidence="2">Alpha/beta fold hydrolase</fullName>
    </submittedName>
</protein>
<accession>A0ABS5R7H1</accession>
<keyword evidence="3" id="KW-1185">Reference proteome</keyword>
<sequence>MPAPLPVTTPPAGAGVPVRFAAADGLPLGGYLWRHQGPAPQGAVVVIACATSVRARYYARFAGWLHDHGFNVLSFDYRGIGESRPARLRGFAADWTDWGEKDVEGALRFAQACCPGDAVDVVAHSFGGVALGLAPSNAVIRRAVTVGAQYAHWRDYAPAARAAMRLKWHVTMPALTALFGHFPGRRLGWMEDTPKGVALDWAGMGPHYPSSVRRHAPGTADTLAARFAQVSAPILAIGLDDDPFGTVPALERTLAHFTGAARTHLRIAPGDAGVDAIGHFAFFHERFRAALWRLPLEWLTTGARGPQAPGRMASHHHPGPAA</sequence>
<dbReference type="Pfam" id="PF12146">
    <property type="entry name" value="Hydrolase_4"/>
    <property type="match status" value="1"/>
</dbReference>
<name>A0ABS5R7H1_9HYPH</name>
<comment type="caution">
    <text evidence="2">The sequence shown here is derived from an EMBL/GenBank/DDBJ whole genome shotgun (WGS) entry which is preliminary data.</text>
</comment>
<feature type="domain" description="Serine aminopeptidase S33" evidence="1">
    <location>
        <begin position="43"/>
        <end position="166"/>
    </location>
</feature>
<dbReference type="GO" id="GO:0016787">
    <property type="term" value="F:hydrolase activity"/>
    <property type="evidence" value="ECO:0007669"/>
    <property type="project" value="UniProtKB-KW"/>
</dbReference>
<evidence type="ECO:0000313" key="2">
    <source>
        <dbReference type="EMBL" id="MBS9477611.1"/>
    </source>
</evidence>
<dbReference type="Proteomes" id="UP001166585">
    <property type="component" value="Unassembled WGS sequence"/>
</dbReference>
<evidence type="ECO:0000259" key="1">
    <source>
        <dbReference type="Pfam" id="PF12146"/>
    </source>
</evidence>
<dbReference type="Gene3D" id="3.40.50.1820">
    <property type="entry name" value="alpha/beta hydrolase"/>
    <property type="match status" value="1"/>
</dbReference>
<dbReference type="InterPro" id="IPR017208">
    <property type="entry name" value="UCP037442_abhydr"/>
</dbReference>
<dbReference type="InterPro" id="IPR029058">
    <property type="entry name" value="AB_hydrolase_fold"/>
</dbReference>
<dbReference type="PIRSF" id="PIRSF037442">
    <property type="entry name" value="UCP037442_abhydr"/>
    <property type="match status" value="1"/>
</dbReference>
<organism evidence="2 3">
    <name type="scientific">Ancylobacter radicis</name>
    <dbReference type="NCBI Taxonomy" id="2836179"/>
    <lineage>
        <taxon>Bacteria</taxon>
        <taxon>Pseudomonadati</taxon>
        <taxon>Pseudomonadota</taxon>
        <taxon>Alphaproteobacteria</taxon>
        <taxon>Hyphomicrobiales</taxon>
        <taxon>Xanthobacteraceae</taxon>
        <taxon>Ancylobacter</taxon>
    </lineage>
</organism>